<evidence type="ECO:0000313" key="10">
    <source>
        <dbReference type="EMBL" id="WKN38860.1"/>
    </source>
</evidence>
<dbReference type="GO" id="GO:0046872">
    <property type="term" value="F:metal ion binding"/>
    <property type="evidence" value="ECO:0007669"/>
    <property type="project" value="UniProtKB-KW"/>
</dbReference>
<evidence type="ECO:0000256" key="4">
    <source>
        <dbReference type="ARBA" id="ARBA00022801"/>
    </source>
</evidence>
<dbReference type="PANTHER" id="PTHR11080">
    <property type="entry name" value="PYRAZINAMIDASE/NICOTINAMIDASE"/>
    <property type="match status" value="1"/>
</dbReference>
<evidence type="ECO:0000256" key="6">
    <source>
        <dbReference type="ARBA" id="ARBA00039017"/>
    </source>
</evidence>
<dbReference type="AlphaFoldDB" id="A0AA49JHU5"/>
<dbReference type="EMBL" id="CP120682">
    <property type="protein sequence ID" value="WKN38860.1"/>
    <property type="molecule type" value="Genomic_DNA"/>
</dbReference>
<dbReference type="PANTHER" id="PTHR11080:SF2">
    <property type="entry name" value="LD05707P"/>
    <property type="match status" value="1"/>
</dbReference>
<dbReference type="EC" id="3.5.1.19" evidence="6"/>
<comment type="similarity">
    <text evidence="1">Belongs to the isochorismatase family.</text>
</comment>
<evidence type="ECO:0000256" key="3">
    <source>
        <dbReference type="ARBA" id="ARBA00022723"/>
    </source>
</evidence>
<dbReference type="NCBIfam" id="NF008623">
    <property type="entry name" value="PRK11609.1"/>
    <property type="match status" value="1"/>
</dbReference>
<reference evidence="10" key="2">
    <citation type="journal article" date="2024" name="Antonie Van Leeuwenhoek">
        <title>Roseihalotalea indica gen. nov., sp. nov., a halophilic Bacteroidetes from mesopelagic Southwest Indian Ocean with higher carbohydrate metabolic potential.</title>
        <authorList>
            <person name="Chen B."/>
            <person name="Zhang M."/>
            <person name="Lin D."/>
            <person name="Ye J."/>
            <person name="Tang K."/>
        </authorList>
    </citation>
    <scope>NUCLEOTIDE SEQUENCE</scope>
    <source>
        <strain evidence="10">TK19036</strain>
    </source>
</reference>
<dbReference type="FunFam" id="3.40.50.850:FF:000006">
    <property type="entry name" value="Bifunctional pyrazinamidase/nicotinamidase"/>
    <property type="match status" value="1"/>
</dbReference>
<sequence>MEALILVDIQHDFLPGGALEVAQGDAIIPVANQLQEHFDLVVATQDWHPADHGSFASNHPGKQPFEQAELAGLPQVLWPDHCLQGSPGAGFPETLNMNKVEAIFRKGMDPRIDSYSGFFDNGHKKATGLGDYLKGRNVDTIYVVGLAGDYCVNFTLLDALELGFKAVLIQDGTKPIDEEGFQKALASFKGKGGQVISSREIVHV</sequence>
<evidence type="ECO:0000256" key="8">
    <source>
        <dbReference type="ARBA" id="ARBA00072277"/>
    </source>
</evidence>
<dbReference type="Gene3D" id="3.40.50.850">
    <property type="entry name" value="Isochorismatase-like"/>
    <property type="match status" value="1"/>
</dbReference>
<evidence type="ECO:0000256" key="7">
    <source>
        <dbReference type="ARBA" id="ARBA00043224"/>
    </source>
</evidence>
<dbReference type="InterPro" id="IPR000868">
    <property type="entry name" value="Isochorismatase-like_dom"/>
</dbReference>
<gene>
    <name evidence="10" type="primary">pncA</name>
    <name evidence="10" type="ORF">K4G66_09110</name>
</gene>
<organism evidence="10">
    <name type="scientific">Roseihalotalea indica</name>
    <dbReference type="NCBI Taxonomy" id="2867963"/>
    <lineage>
        <taxon>Bacteria</taxon>
        <taxon>Pseudomonadati</taxon>
        <taxon>Bacteroidota</taxon>
        <taxon>Cytophagia</taxon>
        <taxon>Cytophagales</taxon>
        <taxon>Catalimonadaceae</taxon>
        <taxon>Roseihalotalea</taxon>
    </lineage>
</organism>
<name>A0AA49JHU5_9BACT</name>
<evidence type="ECO:0000256" key="2">
    <source>
        <dbReference type="ARBA" id="ARBA00022642"/>
    </source>
</evidence>
<keyword evidence="3" id="KW-0479">Metal-binding</keyword>
<comment type="pathway">
    <text evidence="5">Cofactor biosynthesis; nicotinate biosynthesis; nicotinate from nicotinamide: step 1/1.</text>
</comment>
<evidence type="ECO:0000256" key="1">
    <source>
        <dbReference type="ARBA" id="ARBA00006336"/>
    </source>
</evidence>
<dbReference type="InterPro" id="IPR036380">
    <property type="entry name" value="Isochorismatase-like_sf"/>
</dbReference>
<dbReference type="GO" id="GO:0019363">
    <property type="term" value="P:pyridine nucleotide biosynthetic process"/>
    <property type="evidence" value="ECO:0007669"/>
    <property type="project" value="UniProtKB-KW"/>
</dbReference>
<dbReference type="InterPro" id="IPR052347">
    <property type="entry name" value="Isochorismatase_Nicotinamidase"/>
</dbReference>
<dbReference type="CDD" id="cd01011">
    <property type="entry name" value="nicotinamidase"/>
    <property type="match status" value="1"/>
</dbReference>
<dbReference type="GO" id="GO:0008936">
    <property type="term" value="F:nicotinamidase activity"/>
    <property type="evidence" value="ECO:0007669"/>
    <property type="project" value="UniProtKB-EC"/>
</dbReference>
<dbReference type="SUPFAM" id="SSF52499">
    <property type="entry name" value="Isochorismatase-like hydrolases"/>
    <property type="match status" value="1"/>
</dbReference>
<evidence type="ECO:0000259" key="9">
    <source>
        <dbReference type="Pfam" id="PF00857"/>
    </source>
</evidence>
<keyword evidence="2" id="KW-0662">Pyridine nucleotide biosynthesis</keyword>
<keyword evidence="4 10" id="KW-0378">Hydrolase</keyword>
<dbReference type="Pfam" id="PF00857">
    <property type="entry name" value="Isochorismatase"/>
    <property type="match status" value="1"/>
</dbReference>
<proteinExistence type="inferred from homology"/>
<reference evidence="10" key="1">
    <citation type="journal article" date="2023" name="Comput. Struct. Biotechnol. J.">
        <title>Discovery of a novel marine Bacteroidetes with a rich repertoire of carbohydrate-active enzymes.</title>
        <authorList>
            <person name="Chen B."/>
            <person name="Liu G."/>
            <person name="Chen Q."/>
            <person name="Wang H."/>
            <person name="Liu L."/>
            <person name="Tang K."/>
        </authorList>
    </citation>
    <scope>NUCLEOTIDE SEQUENCE</scope>
    <source>
        <strain evidence="10">TK19036</strain>
    </source>
</reference>
<accession>A0AA49JHU5</accession>
<feature type="domain" description="Isochorismatase-like" evidence="9">
    <location>
        <begin position="3"/>
        <end position="199"/>
    </location>
</feature>
<protein>
    <recommendedName>
        <fullName evidence="8">Nicotinamidase</fullName>
        <ecNumber evidence="6">3.5.1.19</ecNumber>
    </recommendedName>
    <alternativeName>
        <fullName evidence="7">Nicotinamide deamidase</fullName>
    </alternativeName>
</protein>
<evidence type="ECO:0000256" key="5">
    <source>
        <dbReference type="ARBA" id="ARBA00037900"/>
    </source>
</evidence>